<keyword evidence="1" id="KW-0812">Transmembrane</keyword>
<evidence type="ECO:0000313" key="2">
    <source>
        <dbReference type="EMBL" id="MBB6734082.1"/>
    </source>
</evidence>
<feature type="transmembrane region" description="Helical" evidence="1">
    <location>
        <begin position="243"/>
        <end position="261"/>
    </location>
</feature>
<organism evidence="2 3">
    <name type="scientific">Cohnella zeiphila</name>
    <dbReference type="NCBI Taxonomy" id="2761120"/>
    <lineage>
        <taxon>Bacteria</taxon>
        <taxon>Bacillati</taxon>
        <taxon>Bacillota</taxon>
        <taxon>Bacilli</taxon>
        <taxon>Bacillales</taxon>
        <taxon>Paenibacillaceae</taxon>
        <taxon>Cohnella</taxon>
    </lineage>
</organism>
<keyword evidence="3" id="KW-1185">Reference proteome</keyword>
<feature type="transmembrane region" description="Helical" evidence="1">
    <location>
        <begin position="170"/>
        <end position="191"/>
    </location>
</feature>
<keyword evidence="1" id="KW-1133">Transmembrane helix</keyword>
<feature type="transmembrane region" description="Helical" evidence="1">
    <location>
        <begin position="218"/>
        <end position="236"/>
    </location>
</feature>
<protein>
    <submittedName>
        <fullName evidence="2">DoxX-like family protein</fullName>
    </submittedName>
</protein>
<reference evidence="2 3" key="1">
    <citation type="submission" date="2020-08" db="EMBL/GenBank/DDBJ databases">
        <title>Cohnella phylogeny.</title>
        <authorList>
            <person name="Dunlap C."/>
        </authorList>
    </citation>
    <scope>NUCLEOTIDE SEQUENCE [LARGE SCALE GENOMIC DNA]</scope>
    <source>
        <strain evidence="2 3">CBP 2801</strain>
    </source>
</reference>
<dbReference type="Pfam" id="PF13781">
    <property type="entry name" value="DoxX_3"/>
    <property type="match status" value="1"/>
</dbReference>
<dbReference type="EMBL" id="JACJVO010000032">
    <property type="protein sequence ID" value="MBB6734082.1"/>
    <property type="molecule type" value="Genomic_DNA"/>
</dbReference>
<dbReference type="AlphaFoldDB" id="A0A7X0SQ40"/>
<dbReference type="Proteomes" id="UP000564644">
    <property type="component" value="Unassembled WGS sequence"/>
</dbReference>
<evidence type="ECO:0000256" key="1">
    <source>
        <dbReference type="SAM" id="Phobius"/>
    </source>
</evidence>
<accession>A0A7X0SQ40</accession>
<dbReference type="InterPro" id="IPR025695">
    <property type="entry name" value="DoxX-like"/>
</dbReference>
<feature type="transmembrane region" description="Helical" evidence="1">
    <location>
        <begin position="273"/>
        <end position="291"/>
    </location>
</feature>
<name>A0A7X0SQ40_9BACL</name>
<evidence type="ECO:0000313" key="3">
    <source>
        <dbReference type="Proteomes" id="UP000564644"/>
    </source>
</evidence>
<proteinExistence type="predicted"/>
<dbReference type="RefSeq" id="WP_185131737.1">
    <property type="nucleotide sequence ID" value="NZ_JACJVO010000032.1"/>
</dbReference>
<comment type="caution">
    <text evidence="2">The sequence shown here is derived from an EMBL/GenBank/DDBJ whole genome shotgun (WGS) entry which is preliminary data.</text>
</comment>
<dbReference type="SUPFAM" id="SSF55961">
    <property type="entry name" value="Bet v1-like"/>
    <property type="match status" value="1"/>
</dbReference>
<gene>
    <name evidence="2" type="ORF">H7C18_24475</name>
</gene>
<keyword evidence="1" id="KW-0472">Membrane</keyword>
<sequence length="306" mass="34183">MIAPGKPIYVELPIRTNMEALWMHTQSPKLHREWDLRFSDIEYLPRRDGEARQRFLYRTRIGFGLSVSGTGVSRSYPAGPGEERLSTLRFGSEQPISLIREGGGYWRYKPEADGIVFITRYDYRTRFGEPGVLFDRLLFRPLFGWATAWSFDALRIWLERRIPPAATIRLALVHYISLLLLASLWFCQGLVPKLLFPDSGDAALLAATGWFPAGAERSWTAALGIAEIALAGLLLARHRDKRSYALQSLLLVVLTGAALIARPGLLSEPFGPLTLGAAMLGLGLVAAWTAGDLPSARRCRRHPRAR</sequence>